<protein>
    <recommendedName>
        <fullName evidence="2">histidine kinase</fullName>
        <ecNumber evidence="2">2.7.13.3</ecNumber>
    </recommendedName>
</protein>
<dbReference type="SUPFAM" id="SSF55874">
    <property type="entry name" value="ATPase domain of HSP90 chaperone/DNA topoisomerase II/histidine kinase"/>
    <property type="match status" value="1"/>
</dbReference>
<dbReference type="EC" id="2.7.13.3" evidence="2"/>
<evidence type="ECO:0000256" key="8">
    <source>
        <dbReference type="ARBA" id="ARBA00023012"/>
    </source>
</evidence>
<evidence type="ECO:0000256" key="4">
    <source>
        <dbReference type="ARBA" id="ARBA00022679"/>
    </source>
</evidence>
<dbReference type="PATRIC" id="fig|909613.9.peg.2260"/>
<dbReference type="RefSeq" id="WP_035281392.1">
    <property type="nucleotide sequence ID" value="NZ_AYXG01000079.1"/>
</dbReference>
<feature type="domain" description="Signal transduction histidine kinase subgroup 3 dimerisation and phosphoacceptor" evidence="10">
    <location>
        <begin position="174"/>
        <end position="239"/>
    </location>
</feature>
<keyword evidence="4" id="KW-0808">Transferase</keyword>
<evidence type="ECO:0000259" key="10">
    <source>
        <dbReference type="Pfam" id="PF07730"/>
    </source>
</evidence>
<comment type="caution">
    <text evidence="11">The sequence shown here is derived from an EMBL/GenBank/DDBJ whole genome shotgun (WGS) entry which is preliminary data.</text>
</comment>
<proteinExistence type="predicted"/>
<evidence type="ECO:0000256" key="5">
    <source>
        <dbReference type="ARBA" id="ARBA00022741"/>
    </source>
</evidence>
<organism evidence="11 12">
    <name type="scientific">Actinokineospora spheciospongiae</name>
    <dbReference type="NCBI Taxonomy" id="909613"/>
    <lineage>
        <taxon>Bacteria</taxon>
        <taxon>Bacillati</taxon>
        <taxon>Actinomycetota</taxon>
        <taxon>Actinomycetes</taxon>
        <taxon>Pseudonocardiales</taxon>
        <taxon>Pseudonocardiaceae</taxon>
        <taxon>Actinokineospora</taxon>
    </lineage>
</organism>
<keyword evidence="7" id="KW-0067">ATP-binding</keyword>
<dbReference type="GO" id="GO:0016020">
    <property type="term" value="C:membrane"/>
    <property type="evidence" value="ECO:0007669"/>
    <property type="project" value="InterPro"/>
</dbReference>
<dbReference type="Gene3D" id="3.30.565.10">
    <property type="entry name" value="Histidine kinase-like ATPase, C-terminal domain"/>
    <property type="match status" value="1"/>
</dbReference>
<dbReference type="GO" id="GO:0005524">
    <property type="term" value="F:ATP binding"/>
    <property type="evidence" value="ECO:0007669"/>
    <property type="project" value="UniProtKB-KW"/>
</dbReference>
<dbReference type="Proteomes" id="UP000019277">
    <property type="component" value="Unassembled WGS sequence"/>
</dbReference>
<feature type="transmembrane region" description="Helical" evidence="9">
    <location>
        <begin position="62"/>
        <end position="83"/>
    </location>
</feature>
<evidence type="ECO:0000313" key="11">
    <source>
        <dbReference type="EMBL" id="EWC62437.1"/>
    </source>
</evidence>
<keyword evidence="6 11" id="KW-0418">Kinase</keyword>
<feature type="transmembrane region" description="Helical" evidence="9">
    <location>
        <begin position="95"/>
        <end position="115"/>
    </location>
</feature>
<comment type="catalytic activity">
    <reaction evidence="1">
        <text>ATP + protein L-histidine = ADP + protein N-phospho-L-histidine.</text>
        <dbReference type="EC" id="2.7.13.3"/>
    </reaction>
</comment>
<feature type="transmembrane region" description="Helical" evidence="9">
    <location>
        <begin position="37"/>
        <end position="56"/>
    </location>
</feature>
<dbReference type="CDD" id="cd16917">
    <property type="entry name" value="HATPase_UhpB-NarQ-NarX-like"/>
    <property type="match status" value="1"/>
</dbReference>
<keyword evidence="9" id="KW-1133">Transmembrane helix</keyword>
<dbReference type="PANTHER" id="PTHR24421">
    <property type="entry name" value="NITRATE/NITRITE SENSOR PROTEIN NARX-RELATED"/>
    <property type="match status" value="1"/>
</dbReference>
<dbReference type="EMBL" id="AYXG01000079">
    <property type="protein sequence ID" value="EWC62437.1"/>
    <property type="molecule type" value="Genomic_DNA"/>
</dbReference>
<keyword evidence="5" id="KW-0547">Nucleotide-binding</keyword>
<dbReference type="GO" id="GO:0000155">
    <property type="term" value="F:phosphorelay sensor kinase activity"/>
    <property type="evidence" value="ECO:0007669"/>
    <property type="project" value="InterPro"/>
</dbReference>
<accession>W7J0B1</accession>
<feature type="transmembrane region" description="Helical" evidence="9">
    <location>
        <begin position="121"/>
        <end position="141"/>
    </location>
</feature>
<reference evidence="11 12" key="1">
    <citation type="journal article" date="2014" name="Genome Announc.">
        <title>Draft Genome Sequence of the Antitrypanosomally Active Sponge-Associated Bacterium Actinokineospora sp. Strain EG49.</title>
        <authorList>
            <person name="Harjes J."/>
            <person name="Ryu T."/>
            <person name="Abdelmohsen U.R."/>
            <person name="Moitinho-Silva L."/>
            <person name="Horn H."/>
            <person name="Ravasi T."/>
            <person name="Hentschel U."/>
        </authorList>
    </citation>
    <scope>NUCLEOTIDE SEQUENCE [LARGE SCALE GENOMIC DNA]</scope>
    <source>
        <strain evidence="11 12">EG49</strain>
    </source>
</reference>
<dbReference type="InterPro" id="IPR050482">
    <property type="entry name" value="Sensor_HK_TwoCompSys"/>
</dbReference>
<feature type="transmembrane region" description="Helical" evidence="9">
    <location>
        <begin position="12"/>
        <end position="30"/>
    </location>
</feature>
<evidence type="ECO:0000256" key="6">
    <source>
        <dbReference type="ARBA" id="ARBA00022777"/>
    </source>
</evidence>
<keyword evidence="3" id="KW-0597">Phosphoprotein</keyword>
<dbReference type="PANTHER" id="PTHR24421:SF10">
    <property type="entry name" value="NITRATE_NITRITE SENSOR PROTEIN NARQ"/>
    <property type="match status" value="1"/>
</dbReference>
<evidence type="ECO:0000256" key="3">
    <source>
        <dbReference type="ARBA" id="ARBA00022553"/>
    </source>
</evidence>
<evidence type="ECO:0000313" key="12">
    <source>
        <dbReference type="Proteomes" id="UP000019277"/>
    </source>
</evidence>
<evidence type="ECO:0000256" key="9">
    <source>
        <dbReference type="SAM" id="Phobius"/>
    </source>
</evidence>
<keyword evidence="9" id="KW-0472">Membrane</keyword>
<dbReference type="InterPro" id="IPR036890">
    <property type="entry name" value="HATPase_C_sf"/>
</dbReference>
<keyword evidence="12" id="KW-1185">Reference proteome</keyword>
<sequence>MDDGERCRARRIALPLVAVGVFATTYGEYVSGVETGLLLFNLAVGLVGVAAVPVMLRRPVPVAVVLGCLAALTSPVTLPANVALVQVARTRPMPLAGLVALVQVCGHAVRGLWWPVPGLSFGWYLVLTVIVHAGLLGWGALAKARALVIDSLRERARRAEAEQGRLVAEARVAERTAIAREMHDVLAHRLSLLTTYAGALEYRPDAPPERLAQGAAVIRATAHQALEELREVITLLRDEDGDDAERPQPALADVPALVEETRAGGTPVRVRDTVADPAALPGTTGRCAYRVVQEALTNARKHAPGAPVRVDLAGSSGDRLLIAVTNPLSPRGSGVPGTGSGLVGLTERVRLAGGELDHERAGGEFRLRAWLPWPA</sequence>
<dbReference type="eggNOG" id="COG4585">
    <property type="taxonomic scope" value="Bacteria"/>
</dbReference>
<dbReference type="GO" id="GO:0046983">
    <property type="term" value="F:protein dimerization activity"/>
    <property type="evidence" value="ECO:0007669"/>
    <property type="project" value="InterPro"/>
</dbReference>
<dbReference type="InterPro" id="IPR011712">
    <property type="entry name" value="Sig_transdc_His_kin_sub3_dim/P"/>
</dbReference>
<keyword evidence="9" id="KW-0812">Transmembrane</keyword>
<dbReference type="Pfam" id="PF07730">
    <property type="entry name" value="HisKA_3"/>
    <property type="match status" value="1"/>
</dbReference>
<evidence type="ECO:0000256" key="7">
    <source>
        <dbReference type="ARBA" id="ARBA00022840"/>
    </source>
</evidence>
<keyword evidence="8" id="KW-0902">Two-component regulatory system</keyword>
<dbReference type="Gene3D" id="1.20.5.1930">
    <property type="match status" value="1"/>
</dbReference>
<evidence type="ECO:0000256" key="2">
    <source>
        <dbReference type="ARBA" id="ARBA00012438"/>
    </source>
</evidence>
<dbReference type="STRING" id="909613.UO65_2255"/>
<evidence type="ECO:0000256" key="1">
    <source>
        <dbReference type="ARBA" id="ARBA00000085"/>
    </source>
</evidence>
<name>W7J0B1_9PSEU</name>
<dbReference type="AlphaFoldDB" id="W7J0B1"/>
<gene>
    <name evidence="11" type="ORF">UO65_2255</name>
</gene>